<dbReference type="PROSITE" id="PS51355">
    <property type="entry name" value="GLUTATHIONE_PEROXID_3"/>
    <property type="match status" value="1"/>
</dbReference>
<dbReference type="GO" id="GO:0004601">
    <property type="term" value="F:peroxidase activity"/>
    <property type="evidence" value="ECO:0007669"/>
    <property type="project" value="UniProtKB-KW"/>
</dbReference>
<evidence type="ECO:0000256" key="4">
    <source>
        <dbReference type="PIRSR" id="PIRSR000303-1"/>
    </source>
</evidence>
<comment type="similarity">
    <text evidence="1 5">Belongs to the glutathione peroxidase family.</text>
</comment>
<keyword evidence="2 5" id="KW-0575">Peroxidase</keyword>
<dbReference type="InterPro" id="IPR036249">
    <property type="entry name" value="Thioredoxin-like_sf"/>
</dbReference>
<dbReference type="InterPro" id="IPR029759">
    <property type="entry name" value="GPX_AS"/>
</dbReference>
<reference evidence="6" key="1">
    <citation type="submission" date="2019-11" db="EMBL/GenBank/DDBJ databases">
        <authorList>
            <person name="Feng L."/>
        </authorList>
    </citation>
    <scope>NUCLEOTIDE SEQUENCE</scope>
    <source>
        <strain evidence="6">VrattiLFYP33</strain>
    </source>
</reference>
<dbReference type="RefSeq" id="WP_021841436.1">
    <property type="nucleotide sequence ID" value="NZ_CACRUX010000003.1"/>
</dbReference>
<dbReference type="FunFam" id="3.40.30.10:FF:000010">
    <property type="entry name" value="Glutathione peroxidase"/>
    <property type="match status" value="1"/>
</dbReference>
<dbReference type="EMBL" id="CACRUX010000003">
    <property type="protein sequence ID" value="VYT68616.1"/>
    <property type="molecule type" value="Genomic_DNA"/>
</dbReference>
<dbReference type="Pfam" id="PF00255">
    <property type="entry name" value="GSHPx"/>
    <property type="match status" value="1"/>
</dbReference>
<dbReference type="PIRSF" id="PIRSF000303">
    <property type="entry name" value="Glutathion_perox"/>
    <property type="match status" value="1"/>
</dbReference>
<dbReference type="SUPFAM" id="SSF52833">
    <property type="entry name" value="Thioredoxin-like"/>
    <property type="match status" value="1"/>
</dbReference>
<dbReference type="GO" id="GO:0034599">
    <property type="term" value="P:cellular response to oxidative stress"/>
    <property type="evidence" value="ECO:0007669"/>
    <property type="project" value="TreeGrafter"/>
</dbReference>
<dbReference type="CDD" id="cd00340">
    <property type="entry name" value="GSH_Peroxidase"/>
    <property type="match status" value="1"/>
</dbReference>
<sequence length="182" mass="20328">MSVYNYGILDKAGNEVKLEQYKGQVLVIVNTASKCGFTPQYEGLEALYKTYQDQGFTVIAVPSNEFAEEEPGTNEEVQSFCKLNYGVTFPVMGKAVVRGEGEIPLFTYLTAQQGFKGFTGEKAEMLNTYLNENHSEFLDDDSVKWNFTKFLVNRKGEVIGRFEPTVEPSAMKEAIEAALADK</sequence>
<dbReference type="PANTHER" id="PTHR11592:SF78">
    <property type="entry name" value="GLUTATHIONE PEROXIDASE"/>
    <property type="match status" value="1"/>
</dbReference>
<dbReference type="AlphaFoldDB" id="A0A6N2YRY0"/>
<feature type="active site" evidence="4">
    <location>
        <position position="35"/>
    </location>
</feature>
<dbReference type="PANTHER" id="PTHR11592">
    <property type="entry name" value="GLUTATHIONE PEROXIDASE"/>
    <property type="match status" value="1"/>
</dbReference>
<evidence type="ECO:0000313" key="6">
    <source>
        <dbReference type="EMBL" id="VYT68616.1"/>
    </source>
</evidence>
<proteinExistence type="inferred from homology"/>
<evidence type="ECO:0000256" key="1">
    <source>
        <dbReference type="ARBA" id="ARBA00006926"/>
    </source>
</evidence>
<organism evidence="6">
    <name type="scientific">Veillonella ratti</name>
    <dbReference type="NCBI Taxonomy" id="103892"/>
    <lineage>
        <taxon>Bacteria</taxon>
        <taxon>Bacillati</taxon>
        <taxon>Bacillota</taxon>
        <taxon>Negativicutes</taxon>
        <taxon>Veillonellales</taxon>
        <taxon>Veillonellaceae</taxon>
        <taxon>Veillonella</taxon>
    </lineage>
</organism>
<gene>
    <name evidence="6" type="ORF">VRLFYP33_02442</name>
</gene>
<evidence type="ECO:0000256" key="2">
    <source>
        <dbReference type="ARBA" id="ARBA00022559"/>
    </source>
</evidence>
<dbReference type="PRINTS" id="PR01011">
    <property type="entry name" value="GLUTPROXDASE"/>
</dbReference>
<keyword evidence="3 5" id="KW-0560">Oxidoreductase</keyword>
<evidence type="ECO:0000256" key="3">
    <source>
        <dbReference type="ARBA" id="ARBA00023002"/>
    </source>
</evidence>
<protein>
    <recommendedName>
        <fullName evidence="5">Glutathione peroxidase</fullName>
    </recommendedName>
</protein>
<name>A0A6N2YRY0_9FIRM</name>
<dbReference type="PROSITE" id="PS00460">
    <property type="entry name" value="GLUTATHIONE_PEROXID_1"/>
    <property type="match status" value="1"/>
</dbReference>
<dbReference type="InterPro" id="IPR000889">
    <property type="entry name" value="Glutathione_peroxidase"/>
</dbReference>
<accession>A0A6N2YRY0</accession>
<dbReference type="Gene3D" id="3.40.30.10">
    <property type="entry name" value="Glutaredoxin"/>
    <property type="match status" value="1"/>
</dbReference>
<evidence type="ECO:0000256" key="5">
    <source>
        <dbReference type="RuleBase" id="RU000499"/>
    </source>
</evidence>